<protein>
    <recommendedName>
        <fullName evidence="13">Phospholipid-transporting ATPase</fullName>
        <ecNumber evidence="13">7.6.2.1</ecNumber>
    </recommendedName>
</protein>
<dbReference type="PANTHER" id="PTHR24092">
    <property type="entry name" value="PROBABLE PHOSPHOLIPID-TRANSPORTING ATPASE"/>
    <property type="match status" value="1"/>
</dbReference>
<dbReference type="InterPro" id="IPR006539">
    <property type="entry name" value="P-type_ATPase_IV"/>
</dbReference>
<evidence type="ECO:0000256" key="2">
    <source>
        <dbReference type="ARBA" id="ARBA00008109"/>
    </source>
</evidence>
<dbReference type="NCBIfam" id="TIGR01494">
    <property type="entry name" value="ATPase_P-type"/>
    <property type="match status" value="1"/>
</dbReference>
<evidence type="ECO:0000256" key="1">
    <source>
        <dbReference type="ARBA" id="ARBA00004127"/>
    </source>
</evidence>
<dbReference type="SUPFAM" id="SSF81665">
    <property type="entry name" value="Calcium ATPase, transmembrane domain M"/>
    <property type="match status" value="1"/>
</dbReference>
<feature type="transmembrane region" description="Helical" evidence="13">
    <location>
        <begin position="53"/>
        <end position="73"/>
    </location>
</feature>
<feature type="transmembrane region" description="Helical" evidence="13">
    <location>
        <begin position="811"/>
        <end position="832"/>
    </location>
</feature>
<feature type="transmembrane region" description="Helical" evidence="13">
    <location>
        <begin position="922"/>
        <end position="943"/>
    </location>
</feature>
<dbReference type="SUPFAM" id="SSF81653">
    <property type="entry name" value="Calcium ATPase, transduction domain A"/>
    <property type="match status" value="1"/>
</dbReference>
<organism evidence="18 19">
    <name type="scientific">Entamoeba nuttalli</name>
    <dbReference type="NCBI Taxonomy" id="412467"/>
    <lineage>
        <taxon>Eukaryota</taxon>
        <taxon>Amoebozoa</taxon>
        <taxon>Evosea</taxon>
        <taxon>Archamoebae</taxon>
        <taxon>Mastigamoebida</taxon>
        <taxon>Entamoebidae</taxon>
        <taxon>Entamoeba</taxon>
    </lineage>
</organism>
<evidence type="ECO:0000256" key="8">
    <source>
        <dbReference type="ARBA" id="ARBA00022842"/>
    </source>
</evidence>
<dbReference type="PANTHER" id="PTHR24092:SF180">
    <property type="entry name" value="PHOSPHOLIPID-TRANSPORTING ATPASE DNF1-RELATED"/>
    <property type="match status" value="1"/>
</dbReference>
<keyword evidence="10 13" id="KW-1133">Transmembrane helix</keyword>
<feature type="transmembrane region" description="Helical" evidence="13">
    <location>
        <begin position="992"/>
        <end position="1011"/>
    </location>
</feature>
<evidence type="ECO:0000259" key="16">
    <source>
        <dbReference type="Pfam" id="PF16209"/>
    </source>
</evidence>
<dbReference type="InterPro" id="IPR023214">
    <property type="entry name" value="HAD_sf"/>
</dbReference>
<feature type="domain" description="P-type ATPase C-terminal" evidence="17">
    <location>
        <begin position="771"/>
        <end position="1022"/>
    </location>
</feature>
<dbReference type="Pfam" id="PF16212">
    <property type="entry name" value="PhoLip_ATPase_C"/>
    <property type="match status" value="1"/>
</dbReference>
<dbReference type="InterPro" id="IPR023299">
    <property type="entry name" value="ATPase_P-typ_cyto_dom_N"/>
</dbReference>
<reference evidence="18 19" key="1">
    <citation type="journal article" date="2019" name="PLoS Negl. Trop. Dis.">
        <title>Whole genome sequencing of Entamoeba nuttalli reveals mammalian host-related molecular signatures and a novel octapeptide-repeat surface protein.</title>
        <authorList>
            <person name="Tanaka M."/>
            <person name="Makiuchi T."/>
            <person name="Komiyama T."/>
            <person name="Shiina T."/>
            <person name="Osaki K."/>
            <person name="Tachibana H."/>
        </authorList>
    </citation>
    <scope>NUCLEOTIDE SEQUENCE [LARGE SCALE GENOMIC DNA]</scope>
    <source>
        <strain evidence="18 19">P19-061405</strain>
    </source>
</reference>
<dbReference type="NCBIfam" id="TIGR01652">
    <property type="entry name" value="ATPase-Plipid"/>
    <property type="match status" value="1"/>
</dbReference>
<evidence type="ECO:0000256" key="13">
    <source>
        <dbReference type="RuleBase" id="RU362033"/>
    </source>
</evidence>
<feature type="transmembrane region" description="Helical" evidence="13">
    <location>
        <begin position="838"/>
        <end position="861"/>
    </location>
</feature>
<keyword evidence="11 13" id="KW-0472">Membrane</keyword>
<feature type="coiled-coil region" evidence="14">
    <location>
        <begin position="663"/>
        <end position="690"/>
    </location>
</feature>
<evidence type="ECO:0000256" key="4">
    <source>
        <dbReference type="ARBA" id="ARBA00022692"/>
    </source>
</evidence>
<keyword evidence="5" id="KW-0479">Metal-binding</keyword>
<feature type="transmembrane region" description="Helical" evidence="13">
    <location>
        <begin position="950"/>
        <end position="972"/>
    </location>
</feature>
<accession>A0ABQ0DBZ9</accession>
<keyword evidence="14" id="KW-0175">Coiled coil</keyword>
<dbReference type="SFLD" id="SFLDS00003">
    <property type="entry name" value="Haloacid_Dehalogenase"/>
    <property type="match status" value="1"/>
</dbReference>
<dbReference type="SFLD" id="SFLDF00027">
    <property type="entry name" value="p-type_atpase"/>
    <property type="match status" value="1"/>
</dbReference>
<evidence type="ECO:0000256" key="10">
    <source>
        <dbReference type="ARBA" id="ARBA00022989"/>
    </source>
</evidence>
<keyword evidence="8 13" id="KW-0460">Magnesium</keyword>
<dbReference type="InterPro" id="IPR001757">
    <property type="entry name" value="P_typ_ATPase"/>
</dbReference>
<dbReference type="Proteomes" id="UP001628156">
    <property type="component" value="Unassembled WGS sequence"/>
</dbReference>
<feature type="transmembrane region" description="Helical" evidence="13">
    <location>
        <begin position="882"/>
        <end position="902"/>
    </location>
</feature>
<dbReference type="InterPro" id="IPR059000">
    <property type="entry name" value="ATPase_P-type_domA"/>
</dbReference>
<feature type="domain" description="P-type ATPase N-terminal" evidence="16">
    <location>
        <begin position="18"/>
        <end position="81"/>
    </location>
</feature>
<dbReference type="Gene3D" id="3.40.50.1000">
    <property type="entry name" value="HAD superfamily/HAD-like"/>
    <property type="match status" value="1"/>
</dbReference>
<comment type="catalytic activity">
    <reaction evidence="12 13">
        <text>ATP + H2O + phospholipidSide 1 = ADP + phosphate + phospholipidSide 2.</text>
        <dbReference type="EC" id="7.6.2.1"/>
    </reaction>
</comment>
<keyword evidence="7 13" id="KW-0067">ATP-binding</keyword>
<evidence type="ECO:0000256" key="14">
    <source>
        <dbReference type="SAM" id="Coils"/>
    </source>
</evidence>
<evidence type="ECO:0000256" key="7">
    <source>
        <dbReference type="ARBA" id="ARBA00022840"/>
    </source>
</evidence>
<dbReference type="Pfam" id="PF00122">
    <property type="entry name" value="E1-E2_ATPase"/>
    <property type="match status" value="1"/>
</dbReference>
<dbReference type="InterPro" id="IPR044492">
    <property type="entry name" value="P_typ_ATPase_HD_dom"/>
</dbReference>
<dbReference type="SUPFAM" id="SSF81660">
    <property type="entry name" value="Metal cation-transporting ATPase, ATP-binding domain N"/>
    <property type="match status" value="1"/>
</dbReference>
<dbReference type="InterPro" id="IPR023298">
    <property type="entry name" value="ATPase_P-typ_TM_dom_sf"/>
</dbReference>
<dbReference type="SFLD" id="SFLDG00002">
    <property type="entry name" value="C1.7:_P-type_atpase_like"/>
    <property type="match status" value="1"/>
</dbReference>
<comment type="similarity">
    <text evidence="2 13">Belongs to the cation transport ATPase (P-type) (TC 3.A.3) family. Type IV subfamily.</text>
</comment>
<keyword evidence="6 13" id="KW-0547">Nucleotide-binding</keyword>
<dbReference type="Pfam" id="PF00702">
    <property type="entry name" value="Hydrolase"/>
    <property type="match status" value="1"/>
</dbReference>
<feature type="domain" description="P-type ATPase A" evidence="15">
    <location>
        <begin position="116"/>
        <end position="252"/>
    </location>
</feature>
<dbReference type="SUPFAM" id="SSF56784">
    <property type="entry name" value="HAD-like"/>
    <property type="match status" value="1"/>
</dbReference>
<dbReference type="Gene3D" id="3.40.1110.10">
    <property type="entry name" value="Calcium-transporting ATPase, cytoplasmic domain N"/>
    <property type="match status" value="1"/>
</dbReference>
<keyword evidence="9 13" id="KW-1278">Translocase</keyword>
<name>A0ABQ0DBZ9_9EUKA</name>
<proteinExistence type="inferred from homology"/>
<dbReference type="InterPro" id="IPR008250">
    <property type="entry name" value="ATPase_P-typ_transduc_dom_A_sf"/>
</dbReference>
<comment type="subcellular location">
    <subcellularLocation>
        <location evidence="1">Endomembrane system</location>
        <topology evidence="1">Multi-pass membrane protein</topology>
    </subcellularLocation>
    <subcellularLocation>
        <location evidence="13">Membrane</location>
        <topology evidence="13">Multi-pass membrane protein</topology>
    </subcellularLocation>
</comment>
<dbReference type="Pfam" id="PF13246">
    <property type="entry name" value="Cation_ATPase"/>
    <property type="match status" value="1"/>
</dbReference>
<keyword evidence="19" id="KW-1185">Reference proteome</keyword>
<evidence type="ECO:0000256" key="5">
    <source>
        <dbReference type="ARBA" id="ARBA00022723"/>
    </source>
</evidence>
<evidence type="ECO:0000256" key="3">
    <source>
        <dbReference type="ARBA" id="ARBA00022448"/>
    </source>
</evidence>
<feature type="transmembrane region" description="Helical" evidence="13">
    <location>
        <begin position="79"/>
        <end position="97"/>
    </location>
</feature>
<evidence type="ECO:0000256" key="12">
    <source>
        <dbReference type="ARBA" id="ARBA00034036"/>
    </source>
</evidence>
<gene>
    <name evidence="18" type="ORF">ENUP19_0052G0043</name>
</gene>
<dbReference type="EMBL" id="BAAFRS010000052">
    <property type="protein sequence ID" value="GAB1220384.1"/>
    <property type="molecule type" value="Genomic_DNA"/>
</dbReference>
<dbReference type="InterPro" id="IPR036412">
    <property type="entry name" value="HAD-like_sf"/>
</dbReference>
<comment type="caution">
    <text evidence="18">The sequence shown here is derived from an EMBL/GenBank/DDBJ whole genome shotgun (WGS) entry which is preliminary data.</text>
</comment>
<dbReference type="Pfam" id="PF16209">
    <property type="entry name" value="PhoLip_ATPase_N"/>
    <property type="match status" value="1"/>
</dbReference>
<dbReference type="Gene3D" id="2.70.150.10">
    <property type="entry name" value="Calcium-transporting ATPase, cytoplasmic transduction domain A"/>
    <property type="match status" value="1"/>
</dbReference>
<dbReference type="PROSITE" id="PS00154">
    <property type="entry name" value="ATPASE_E1_E2"/>
    <property type="match status" value="1"/>
</dbReference>
<dbReference type="PRINTS" id="PR00119">
    <property type="entry name" value="CATATPASE"/>
</dbReference>
<dbReference type="EC" id="7.6.2.1" evidence="13"/>
<dbReference type="InterPro" id="IPR032631">
    <property type="entry name" value="P-type_ATPase_N"/>
</dbReference>
<dbReference type="InterPro" id="IPR032630">
    <property type="entry name" value="P_typ_ATPase_c"/>
</dbReference>
<evidence type="ECO:0000313" key="19">
    <source>
        <dbReference type="Proteomes" id="UP001628156"/>
    </source>
</evidence>
<evidence type="ECO:0000256" key="11">
    <source>
        <dbReference type="ARBA" id="ARBA00023136"/>
    </source>
</evidence>
<keyword evidence="4 13" id="KW-0812">Transmembrane</keyword>
<evidence type="ECO:0000256" key="9">
    <source>
        <dbReference type="ARBA" id="ARBA00022967"/>
    </source>
</evidence>
<dbReference type="InterPro" id="IPR018303">
    <property type="entry name" value="ATPase_P-typ_P_site"/>
</dbReference>
<evidence type="ECO:0000259" key="15">
    <source>
        <dbReference type="Pfam" id="PF00122"/>
    </source>
</evidence>
<evidence type="ECO:0000259" key="17">
    <source>
        <dbReference type="Pfam" id="PF16212"/>
    </source>
</evidence>
<evidence type="ECO:0000256" key="6">
    <source>
        <dbReference type="ARBA" id="ARBA00022741"/>
    </source>
</evidence>
<feature type="transmembrane region" description="Helical" evidence="13">
    <location>
        <begin position="270"/>
        <end position="299"/>
    </location>
</feature>
<sequence>MGCYISHKPKETYPVIEVFNHSVNSHKAFCKNNVHTTKYTFYSFPFKFMLEQLMRFSNIFFIVNTILTCIPQVSAVTPITYSVPLAIIMFSAMFRELREDIRRYIDDIKADLVKYTLVNRETQKEVKSSQLLPGDCILLKQGQRCPADLIPLHTDSLDPILIQTAEIDGEVTPKEVFVPRRLLQISQEHLFESSVTITCDAPNPRFDSFRAVVKVNEDKIGCDASALMFQGSVLRSNDLLCSVVYTGDFTKLALNREKRRMRLSGTDKQMNSFVAVVFLVVLGISVFCSVMATIMFYTHQDHWYLDLPERSTHLSVKEFFSYFTLSSYLIPIACAVCLEIAKTLQSLFMKWDSEFKYQTNEGEKGIVVRCTAMNDELGFIEYILTDKTGTLTENEMNFVECIIDGQTFKENQLGVACGLIDNGIGTPKNEQIDSNKILDFIYCMALCHNATVVNEKYKSPSPDEEALLRAAEINGVKFTQRLQSSLKIKHPNEEVVNILAVFPFSSERARSSVLVKIGERIVLFTKGADHVINGLCASGEFCDVKPLAEQGLRTLVLCKREITKEFYEEWNKTWEEAQGKLEGREDAIKKAISIMEKDLNVLGCSGVQDELQEGVPETLQMLNEAGIKIWVITGDKEETGIAVGRACGLLNGCELIYVNGKDKEECNKMLEEAQTKLSNEKNNKHALIITAHSIDICVEECKKIFKEVAMNIEVVMCCRSMPLQKAKIARHVRQITKKKCLAVGDGANDIPMINAASVGVGIYGKEGSQAARSADYSIYRFKHLGKLILYHGRMSLYRNTSLIKLIFFKNAAFFLHLLWFACICMFTSQRLYDDYMMALYNFIFTSIPPVFISFFDSDLSWKEIKEHPQVNRELIRTKRGNLLSYIGWFIYGTYQSMIYFYLMIVFTSNDVMTLNGKTSGMVGASAIVTTYTTLGVVATFATTVKRWNGLIIFGFLVSVGSFFFTYFFLASFSGATRENMSYFSLWRALQMPYFYLSSLLAIILAITPNILKSFLSRYINPQNYELIQVFSKTKDDTLKKETKEQGSGYTMFHDK</sequence>
<evidence type="ECO:0000313" key="18">
    <source>
        <dbReference type="EMBL" id="GAB1220384.1"/>
    </source>
</evidence>
<feature type="transmembrane region" description="Helical" evidence="13">
    <location>
        <begin position="319"/>
        <end position="341"/>
    </location>
</feature>
<keyword evidence="3" id="KW-0813">Transport</keyword>